<dbReference type="AlphaFoldDB" id="A0A0F9F0D8"/>
<protein>
    <recommendedName>
        <fullName evidence="2">Integrase catalytic domain-containing protein</fullName>
    </recommendedName>
</protein>
<dbReference type="PROSITE" id="PS50994">
    <property type="entry name" value="INTEGRASE"/>
    <property type="match status" value="1"/>
</dbReference>
<accession>A0A0F9F0D8</accession>
<dbReference type="EMBL" id="LAZR01025436">
    <property type="protein sequence ID" value="KKL71921.1"/>
    <property type="molecule type" value="Genomic_DNA"/>
</dbReference>
<comment type="caution">
    <text evidence="3">The sequence shown here is derived from an EMBL/GenBank/DDBJ whole genome shotgun (WGS) entry which is preliminary data.</text>
</comment>
<name>A0A0F9F0D8_9ZZZZ</name>
<dbReference type="PANTHER" id="PTHR35004">
    <property type="entry name" value="TRANSPOSASE RV3428C-RELATED"/>
    <property type="match status" value="1"/>
</dbReference>
<dbReference type="InterPro" id="IPR012337">
    <property type="entry name" value="RNaseH-like_sf"/>
</dbReference>
<dbReference type="SUPFAM" id="SSF53098">
    <property type="entry name" value="Ribonuclease H-like"/>
    <property type="match status" value="1"/>
</dbReference>
<sequence length="492" mass="57977">MVTDNQVRRLMKLVQTEKTKVLASAKAGMDPKTARKYLRMGRLPSQVRQEHMWKTRQDPFEEVWDDVEHFLKEDARFDATTLFEWLQREYPGRFSDGQLRTLQRKIKRWRALEGPSKEVFFQQKHRPGELCASDFTHMNELEITIDGIRFNHMIYHFVLTYSNWETGTICFSESFESLSEGLQNALWELGGVPAKHRTDRLSSAVHKVSSPEEFTQRYKGLLSHYKLKGEKIQAGQAHENGDIEQRHYRFKKAVEQELLLRGSRNFTSRKEYTEFLRSLFARLNSGRKGRFGEELRVLHRLPERRLNDFKQQRVRVGPGSAIRLQHNVYSVPSRLKGEWVETRLYAEHVEVWYAQQMIERMPRLRGEAKHRINYRHIIDSLVRKPGAFENYSYRDDLFPTSRFRMAYDVLKETVAYKANKEYVKILYCAASESETRVDDALRMLFDQSSTVSFDAVKALVDSSQKIPSVTEVFIDDVNLEVYDHLLNMKEVE</sequence>
<evidence type="ECO:0000259" key="2">
    <source>
        <dbReference type="PROSITE" id="PS50994"/>
    </source>
</evidence>
<dbReference type="InterPro" id="IPR036397">
    <property type="entry name" value="RNaseH_sf"/>
</dbReference>
<dbReference type="GO" id="GO:0015074">
    <property type="term" value="P:DNA integration"/>
    <property type="evidence" value="ECO:0007669"/>
    <property type="project" value="InterPro"/>
</dbReference>
<dbReference type="NCBIfam" id="NF033546">
    <property type="entry name" value="transpos_IS21"/>
    <property type="match status" value="1"/>
</dbReference>
<dbReference type="PANTHER" id="PTHR35004:SF7">
    <property type="entry name" value="INTEGRASE PROTEIN"/>
    <property type="match status" value="1"/>
</dbReference>
<organism evidence="3">
    <name type="scientific">marine sediment metagenome</name>
    <dbReference type="NCBI Taxonomy" id="412755"/>
    <lineage>
        <taxon>unclassified sequences</taxon>
        <taxon>metagenomes</taxon>
        <taxon>ecological metagenomes</taxon>
    </lineage>
</organism>
<dbReference type="GO" id="GO:0003676">
    <property type="term" value="F:nucleic acid binding"/>
    <property type="evidence" value="ECO:0007669"/>
    <property type="project" value="InterPro"/>
</dbReference>
<dbReference type="InterPro" id="IPR001584">
    <property type="entry name" value="Integrase_cat-core"/>
</dbReference>
<proteinExistence type="inferred from homology"/>
<dbReference type="Gene3D" id="3.30.420.10">
    <property type="entry name" value="Ribonuclease H-like superfamily/Ribonuclease H"/>
    <property type="match status" value="1"/>
</dbReference>
<dbReference type="Pfam" id="PF22483">
    <property type="entry name" value="Mu-transpos_C_2"/>
    <property type="match status" value="1"/>
</dbReference>
<feature type="domain" description="Integrase catalytic" evidence="2">
    <location>
        <begin position="123"/>
        <end position="310"/>
    </location>
</feature>
<gene>
    <name evidence="3" type="ORF">LCGC14_2090090</name>
</gene>
<evidence type="ECO:0000313" key="3">
    <source>
        <dbReference type="EMBL" id="KKL71921.1"/>
    </source>
</evidence>
<reference evidence="3" key="1">
    <citation type="journal article" date="2015" name="Nature">
        <title>Complex archaea that bridge the gap between prokaryotes and eukaryotes.</title>
        <authorList>
            <person name="Spang A."/>
            <person name="Saw J.H."/>
            <person name="Jorgensen S.L."/>
            <person name="Zaremba-Niedzwiedzka K."/>
            <person name="Martijn J."/>
            <person name="Lind A.E."/>
            <person name="van Eijk R."/>
            <person name="Schleper C."/>
            <person name="Guy L."/>
            <person name="Ettema T.J."/>
        </authorList>
    </citation>
    <scope>NUCLEOTIDE SEQUENCE</scope>
</reference>
<evidence type="ECO:0000256" key="1">
    <source>
        <dbReference type="ARBA" id="ARBA00009277"/>
    </source>
</evidence>
<comment type="similarity">
    <text evidence="1">Belongs to the transposase IS21/IS408/IS1162 family.</text>
</comment>
<dbReference type="InterPro" id="IPR054353">
    <property type="entry name" value="IstA-like_C"/>
</dbReference>